<keyword evidence="2" id="KW-1185">Reference proteome</keyword>
<proteinExistence type="predicted"/>
<reference evidence="1 2" key="1">
    <citation type="submission" date="2015-07" db="EMBL/GenBank/DDBJ databases">
        <title>Genome sequence of Levilinea saccharolytica DSM 16555.</title>
        <authorList>
            <person name="Hemp J."/>
            <person name="Ward L.M."/>
            <person name="Pace L.A."/>
            <person name="Fischer W.W."/>
        </authorList>
    </citation>
    <scope>NUCLEOTIDE SEQUENCE [LARGE SCALE GENOMIC DNA]</scope>
    <source>
        <strain evidence="1 2">KIBI-1</strain>
    </source>
</reference>
<organism evidence="1 2">
    <name type="scientific">Levilinea saccharolytica</name>
    <dbReference type="NCBI Taxonomy" id="229921"/>
    <lineage>
        <taxon>Bacteria</taxon>
        <taxon>Bacillati</taxon>
        <taxon>Chloroflexota</taxon>
        <taxon>Anaerolineae</taxon>
        <taxon>Anaerolineales</taxon>
        <taxon>Anaerolineaceae</taxon>
        <taxon>Levilinea</taxon>
    </lineage>
</organism>
<name>A0A0P6YLL0_9CHLR</name>
<dbReference type="EMBL" id="LGCM01000030">
    <property type="protein sequence ID" value="KPL83541.1"/>
    <property type="molecule type" value="Genomic_DNA"/>
</dbReference>
<evidence type="ECO:0000313" key="2">
    <source>
        <dbReference type="Proteomes" id="UP000050501"/>
    </source>
</evidence>
<gene>
    <name evidence="1" type="ORF">ADN01_08095</name>
</gene>
<dbReference type="STRING" id="229921.ADN01_08095"/>
<dbReference type="AlphaFoldDB" id="A0A0P6YLL0"/>
<protein>
    <submittedName>
        <fullName evidence="1">Uncharacterized protein</fullName>
    </submittedName>
</protein>
<evidence type="ECO:0000313" key="1">
    <source>
        <dbReference type="EMBL" id="KPL83541.1"/>
    </source>
</evidence>
<accession>A0A0P6YLL0</accession>
<sequence>MTDLDEIQNRFTQRLNAVNRRRISAQTRPLLNPQAPFAEQMSIYDSWLESRLALWRGETPAAAAQPLPASSPVTMHAQVETWAGEADQAALDEFDLHRFPLPGGFNGPTRLLAHPDAFLRALAEGLELTHAERRDFLAHPPQAAEALQAVYLPGAHGGCLVNAARFVGLEQPNPQAHLDQHRDARVDALGAVVRARWGSGFLLEYTTLGREMQQHGLYTAWAARQAGLRLPRLQPALARLDALGRGMSITWHGWREWIWEYLACKMRQPLGEGLVVSRPSSRRVGEILTRVARLLPFSLTFNNFTIRVTEVADLFRFLFFQQSRLASQAVNQLLLAAEEYCNQHDEDNHRQSGMRVRSLLGWYYLSDLEAAISSYCVPYALLIALHTPPGLAEAEPEEIRRRFQEDPQSVSNTRLSLLSGLNPSVRYNPKALRLAARELKLDAPKEYLA</sequence>
<dbReference type="Proteomes" id="UP000050501">
    <property type="component" value="Unassembled WGS sequence"/>
</dbReference>
<dbReference type="RefSeq" id="WP_062418900.1">
    <property type="nucleotide sequence ID" value="NZ_DF967974.1"/>
</dbReference>
<comment type="caution">
    <text evidence="1">The sequence shown here is derived from an EMBL/GenBank/DDBJ whole genome shotgun (WGS) entry which is preliminary data.</text>
</comment>